<dbReference type="AlphaFoldDB" id="R9GWC5"/>
<evidence type="ECO:0000313" key="1">
    <source>
        <dbReference type="EMBL" id="EOR95830.1"/>
    </source>
</evidence>
<protein>
    <submittedName>
        <fullName evidence="1">Uncharacterized protein</fullName>
    </submittedName>
</protein>
<accession>R9GWC5</accession>
<gene>
    <name evidence="1" type="ORF">ADIARSV_0967</name>
</gene>
<organism evidence="1 2">
    <name type="scientific">Arcticibacter svalbardensis MN12-7</name>
    <dbReference type="NCBI Taxonomy" id="1150600"/>
    <lineage>
        <taxon>Bacteria</taxon>
        <taxon>Pseudomonadati</taxon>
        <taxon>Bacteroidota</taxon>
        <taxon>Sphingobacteriia</taxon>
        <taxon>Sphingobacteriales</taxon>
        <taxon>Sphingobacteriaceae</taxon>
        <taxon>Arcticibacter</taxon>
    </lineage>
</organism>
<reference evidence="1 2" key="1">
    <citation type="journal article" date="2013" name="Genome Announc.">
        <title>Draft Genome Sequence of Arcticibacter svalbardensis Strain MN12-7T, a Member of the Family Sphingobacteriaceae Isolated from an Arctic Soil Sample.</title>
        <authorList>
            <person name="Shivaji S."/>
            <person name="Ara S."/>
            <person name="Prasad S."/>
            <person name="Manasa B.P."/>
            <person name="Begum Z."/>
            <person name="Singh A."/>
            <person name="Kumar Pinnaka A."/>
        </authorList>
    </citation>
    <scope>NUCLEOTIDE SEQUENCE [LARGE SCALE GENOMIC DNA]</scope>
    <source>
        <strain evidence="1 2">MN12-7</strain>
    </source>
</reference>
<name>R9GWC5_9SPHI</name>
<dbReference type="Proteomes" id="UP000014174">
    <property type="component" value="Unassembled WGS sequence"/>
</dbReference>
<dbReference type="EMBL" id="AQPN01000041">
    <property type="protein sequence ID" value="EOR95830.1"/>
    <property type="molecule type" value="Genomic_DNA"/>
</dbReference>
<proteinExistence type="predicted"/>
<keyword evidence="2" id="KW-1185">Reference proteome</keyword>
<sequence>MDTNIGYPSEAEGPTGIKNLGNDNGIAYRIEFKKDFKL</sequence>
<comment type="caution">
    <text evidence="1">The sequence shown here is derived from an EMBL/GenBank/DDBJ whole genome shotgun (WGS) entry which is preliminary data.</text>
</comment>
<evidence type="ECO:0000313" key="2">
    <source>
        <dbReference type="Proteomes" id="UP000014174"/>
    </source>
</evidence>